<organism evidence="1 2">
    <name type="scientific">Natronoglycomyces albus</name>
    <dbReference type="NCBI Taxonomy" id="2811108"/>
    <lineage>
        <taxon>Bacteria</taxon>
        <taxon>Bacillati</taxon>
        <taxon>Actinomycetota</taxon>
        <taxon>Actinomycetes</taxon>
        <taxon>Glycomycetales</taxon>
        <taxon>Glycomycetaceae</taxon>
        <taxon>Natronoglycomyces</taxon>
    </lineage>
</organism>
<proteinExistence type="predicted"/>
<dbReference type="RefSeq" id="WP_213173137.1">
    <property type="nucleotide sequence ID" value="NZ_CP070497.1"/>
</dbReference>
<evidence type="ECO:0000313" key="2">
    <source>
        <dbReference type="Proteomes" id="UP000662939"/>
    </source>
</evidence>
<dbReference type="AlphaFoldDB" id="A0A895XTZ8"/>
<keyword evidence="2" id="KW-1185">Reference proteome</keyword>
<gene>
    <name evidence="1" type="ORF">JQS30_16825</name>
</gene>
<reference evidence="1" key="1">
    <citation type="submission" date="2021-02" db="EMBL/GenBank/DDBJ databases">
        <title>Natronoglycomyces albus gen. nov., sp. nov, a haloalkaliphilic actinobacterium from a soda solonchak soil.</title>
        <authorList>
            <person name="Sorokin D.Y."/>
            <person name="Khijniak T.V."/>
            <person name="Zakharycheva A.P."/>
            <person name="Boueva O.V."/>
            <person name="Ariskina E.V."/>
            <person name="Hahnke R.L."/>
            <person name="Bunk B."/>
            <person name="Sproer C."/>
            <person name="Schumann P."/>
            <person name="Evtushenko L.I."/>
            <person name="Kublanov I.V."/>
        </authorList>
    </citation>
    <scope>NUCLEOTIDE SEQUENCE</scope>
    <source>
        <strain evidence="1">DSM 106290</strain>
        <plasmid evidence="1">p2</plasmid>
    </source>
</reference>
<accession>A0A895XTZ8</accession>
<keyword evidence="1" id="KW-0614">Plasmid</keyword>
<sequence length="97" mass="10481">MTSSYRLPHSPRSPEHRRYLCVDAVAALDMEALHSLVCRHGATANDVTLAAAQTDRTTDELAQALAAWLPTTDVTVGEAARLIGTLSQPPLPLDLEF</sequence>
<dbReference type="KEGG" id="nav:JQS30_16825"/>
<geneLocation type="plasmid" evidence="1 2">
    <name>p2</name>
</geneLocation>
<protein>
    <submittedName>
        <fullName evidence="1">Uncharacterized protein</fullName>
    </submittedName>
</protein>
<dbReference type="Proteomes" id="UP000662939">
    <property type="component" value="Plasmid p2"/>
</dbReference>
<dbReference type="EMBL" id="CP070497">
    <property type="protein sequence ID" value="QSB07142.1"/>
    <property type="molecule type" value="Genomic_DNA"/>
</dbReference>
<evidence type="ECO:0000313" key="1">
    <source>
        <dbReference type="EMBL" id="QSB07142.1"/>
    </source>
</evidence>
<name>A0A895XTZ8_9ACTN</name>